<dbReference type="InterPro" id="IPR004485">
    <property type="entry name" value="Cobalamin_biosynth_CobD/CbiB"/>
</dbReference>
<sequence length="318" mass="33870">MMTLATVLLGFALDAALGDPRWLPHPVVGMGRIISWAEPRLRSVFPDTPSGRRAAGRVLAFGLPLGSGLVTWCALALAGMLHPALRFALETWLCYQLLATCELRRQSMAVASALTERGLEAGRQAVSRIVGRDTGALDEAWVVRAAVETVAENASDGVVAPLLYMMVGGAPLAMAYKAVNTLDSMVGYKNERYLDFGRASARLDDVANFVPARFAALCLIVSAPLVGLSGEGAWRIWRRDRARHASPNAAQTEAVMAGALGVRLMGPAPYAGRMVDKPTIGDAVRPIQVEDIRRANRLMVAGVLVALAVASCIRLAVA</sequence>
<comment type="caution">
    <text evidence="10">The sequence shown here is derived from an EMBL/GenBank/DDBJ whole genome shotgun (WGS) entry which is preliminary data.</text>
</comment>
<protein>
    <recommendedName>
        <fullName evidence="9">Cobalamin biosynthesis protein CobD</fullName>
    </recommendedName>
</protein>
<dbReference type="Proteomes" id="UP000746751">
    <property type="component" value="Unassembled WGS sequence"/>
</dbReference>
<dbReference type="GO" id="GO:0005886">
    <property type="term" value="C:plasma membrane"/>
    <property type="evidence" value="ECO:0007669"/>
    <property type="project" value="UniProtKB-SubCell"/>
</dbReference>
<comment type="caution">
    <text evidence="9">Lacks conserved residue(s) required for the propagation of feature annotation.</text>
</comment>
<dbReference type="PANTHER" id="PTHR34308:SF1">
    <property type="entry name" value="COBALAMIN BIOSYNTHESIS PROTEIN CBIB"/>
    <property type="match status" value="1"/>
</dbReference>
<evidence type="ECO:0000256" key="7">
    <source>
        <dbReference type="ARBA" id="ARBA00022989"/>
    </source>
</evidence>
<evidence type="ECO:0000256" key="9">
    <source>
        <dbReference type="HAMAP-Rule" id="MF_00024"/>
    </source>
</evidence>
<dbReference type="HAMAP" id="MF_00024">
    <property type="entry name" value="CobD_CbiB"/>
    <property type="match status" value="1"/>
</dbReference>
<dbReference type="AlphaFoldDB" id="A0A921LQY4"/>
<dbReference type="Pfam" id="PF03186">
    <property type="entry name" value="CobD_Cbib"/>
    <property type="match status" value="1"/>
</dbReference>
<reference evidence="10" key="1">
    <citation type="journal article" date="2021" name="PeerJ">
        <title>Extensive microbial diversity within the chicken gut microbiome revealed by metagenomics and culture.</title>
        <authorList>
            <person name="Gilroy R."/>
            <person name="Ravi A."/>
            <person name="Getino M."/>
            <person name="Pursley I."/>
            <person name="Horton D.L."/>
            <person name="Alikhan N.F."/>
            <person name="Baker D."/>
            <person name="Gharbi K."/>
            <person name="Hall N."/>
            <person name="Watson M."/>
            <person name="Adriaenssens E.M."/>
            <person name="Foster-Nyarko E."/>
            <person name="Jarju S."/>
            <person name="Secka A."/>
            <person name="Antonio M."/>
            <person name="Oren A."/>
            <person name="Chaudhuri R.R."/>
            <person name="La Ragione R."/>
            <person name="Hildebrand F."/>
            <person name="Pallen M.J."/>
        </authorList>
    </citation>
    <scope>NUCLEOTIDE SEQUENCE</scope>
    <source>
        <strain evidence="10">ChiGjej2B2-7701</strain>
    </source>
</reference>
<accession>A0A921LQY4</accession>
<evidence type="ECO:0000313" key="10">
    <source>
        <dbReference type="EMBL" id="HJG30477.1"/>
    </source>
</evidence>
<keyword evidence="4 9" id="KW-1003">Cell membrane</keyword>
<keyword evidence="8 9" id="KW-0472">Membrane</keyword>
<dbReference type="NCBIfam" id="TIGR00380">
    <property type="entry name" value="cobal_cbiB"/>
    <property type="match status" value="1"/>
</dbReference>
<gene>
    <name evidence="10" type="primary">cbiB</name>
    <name evidence="9" type="synonym">cobD</name>
    <name evidence="10" type="ORF">K8U80_03665</name>
</gene>
<keyword evidence="7 9" id="KW-1133">Transmembrane helix</keyword>
<organism evidence="10 11">
    <name type="scientific">Collinsella ihumii</name>
    <dbReference type="NCBI Taxonomy" id="1720204"/>
    <lineage>
        <taxon>Bacteria</taxon>
        <taxon>Bacillati</taxon>
        <taxon>Actinomycetota</taxon>
        <taxon>Coriobacteriia</taxon>
        <taxon>Coriobacteriales</taxon>
        <taxon>Coriobacteriaceae</taxon>
        <taxon>Collinsella</taxon>
    </lineage>
</organism>
<dbReference type="PANTHER" id="PTHR34308">
    <property type="entry name" value="COBALAMIN BIOSYNTHESIS PROTEIN CBIB"/>
    <property type="match status" value="1"/>
</dbReference>
<reference evidence="10" key="2">
    <citation type="submission" date="2021-09" db="EMBL/GenBank/DDBJ databases">
        <authorList>
            <person name="Gilroy R."/>
        </authorList>
    </citation>
    <scope>NUCLEOTIDE SEQUENCE</scope>
    <source>
        <strain evidence="10">ChiGjej2B2-7701</strain>
    </source>
</reference>
<comment type="function">
    <text evidence="9">Converts cobyric acid to cobinamide by the addition of aminopropanol on the F carboxylic group.</text>
</comment>
<evidence type="ECO:0000256" key="8">
    <source>
        <dbReference type="ARBA" id="ARBA00023136"/>
    </source>
</evidence>
<feature type="transmembrane region" description="Helical" evidence="9">
    <location>
        <begin position="58"/>
        <end position="81"/>
    </location>
</feature>
<dbReference type="GO" id="GO:0009236">
    <property type="term" value="P:cobalamin biosynthetic process"/>
    <property type="evidence" value="ECO:0007669"/>
    <property type="project" value="UniProtKB-UniRule"/>
</dbReference>
<evidence type="ECO:0000313" key="11">
    <source>
        <dbReference type="Proteomes" id="UP000746751"/>
    </source>
</evidence>
<evidence type="ECO:0000256" key="4">
    <source>
        <dbReference type="ARBA" id="ARBA00022475"/>
    </source>
</evidence>
<keyword evidence="6 9" id="KW-0812">Transmembrane</keyword>
<dbReference type="GO" id="GO:0015420">
    <property type="term" value="F:ABC-type vitamin B12 transporter activity"/>
    <property type="evidence" value="ECO:0007669"/>
    <property type="project" value="UniProtKB-UniRule"/>
</dbReference>
<evidence type="ECO:0000256" key="5">
    <source>
        <dbReference type="ARBA" id="ARBA00022573"/>
    </source>
</evidence>
<evidence type="ECO:0000256" key="1">
    <source>
        <dbReference type="ARBA" id="ARBA00004651"/>
    </source>
</evidence>
<comment type="similarity">
    <text evidence="3 9">Belongs to the CobD/CbiB family.</text>
</comment>
<evidence type="ECO:0000256" key="3">
    <source>
        <dbReference type="ARBA" id="ARBA00006263"/>
    </source>
</evidence>
<dbReference type="GO" id="GO:0048472">
    <property type="term" value="F:threonine-phosphate decarboxylase activity"/>
    <property type="evidence" value="ECO:0007669"/>
    <property type="project" value="InterPro"/>
</dbReference>
<evidence type="ECO:0000256" key="6">
    <source>
        <dbReference type="ARBA" id="ARBA00022692"/>
    </source>
</evidence>
<dbReference type="EMBL" id="DYVF01000027">
    <property type="protein sequence ID" value="HJG30477.1"/>
    <property type="molecule type" value="Genomic_DNA"/>
</dbReference>
<feature type="transmembrane region" description="Helical" evidence="9">
    <location>
        <begin position="298"/>
        <end position="317"/>
    </location>
</feature>
<name>A0A921LQY4_9ACTN</name>
<keyword evidence="5 9" id="KW-0169">Cobalamin biosynthesis</keyword>
<comment type="subcellular location">
    <subcellularLocation>
        <location evidence="1 9">Cell membrane</location>
        <topology evidence="1 9">Multi-pass membrane protein</topology>
    </subcellularLocation>
</comment>
<feature type="transmembrane region" description="Helical" evidence="9">
    <location>
        <begin position="214"/>
        <end position="234"/>
    </location>
</feature>
<comment type="pathway">
    <text evidence="2 9">Cofactor biosynthesis; adenosylcobalamin biosynthesis.</text>
</comment>
<evidence type="ECO:0000256" key="2">
    <source>
        <dbReference type="ARBA" id="ARBA00004953"/>
    </source>
</evidence>
<proteinExistence type="inferred from homology"/>